<proteinExistence type="predicted"/>
<dbReference type="Proteomes" id="UP000325315">
    <property type="component" value="Unassembled WGS sequence"/>
</dbReference>
<comment type="caution">
    <text evidence="1">The sequence shown here is derived from an EMBL/GenBank/DDBJ whole genome shotgun (WGS) entry which is preliminary data.</text>
</comment>
<sequence length="115" mass="13078">MPNTPVWPIIGARHSRRFGTSASCPSGLAPQWVGPTDDNTGLTPVIWYHTMGWPHHWIRDFGHQSPVVWHHTYGYRDFGSPVVWHHQWFGTTRGRKGVWMARIGCITCIAMNGVC</sequence>
<keyword evidence="2" id="KW-1185">Reference proteome</keyword>
<gene>
    <name evidence="1" type="ORF">EPI10_022810</name>
</gene>
<name>A0A5B6VT44_9ROSI</name>
<evidence type="ECO:0000313" key="1">
    <source>
        <dbReference type="EMBL" id="KAA3472321.1"/>
    </source>
</evidence>
<protein>
    <submittedName>
        <fullName evidence="1">Uncharacterized protein</fullName>
    </submittedName>
</protein>
<evidence type="ECO:0000313" key="2">
    <source>
        <dbReference type="Proteomes" id="UP000325315"/>
    </source>
</evidence>
<dbReference type="EMBL" id="SMMG02000005">
    <property type="protein sequence ID" value="KAA3472321.1"/>
    <property type="molecule type" value="Genomic_DNA"/>
</dbReference>
<accession>A0A5B6VT44</accession>
<dbReference type="AlphaFoldDB" id="A0A5B6VT44"/>
<reference evidence="2" key="1">
    <citation type="journal article" date="2019" name="Plant Biotechnol. J.">
        <title>Genome sequencing of the Australian wild diploid species Gossypium australe highlights disease resistance and delayed gland morphogenesis.</title>
        <authorList>
            <person name="Cai Y."/>
            <person name="Cai X."/>
            <person name="Wang Q."/>
            <person name="Wang P."/>
            <person name="Zhang Y."/>
            <person name="Cai C."/>
            <person name="Xu Y."/>
            <person name="Wang K."/>
            <person name="Zhou Z."/>
            <person name="Wang C."/>
            <person name="Geng S."/>
            <person name="Li B."/>
            <person name="Dong Q."/>
            <person name="Hou Y."/>
            <person name="Wang H."/>
            <person name="Ai P."/>
            <person name="Liu Z."/>
            <person name="Yi F."/>
            <person name="Sun M."/>
            <person name="An G."/>
            <person name="Cheng J."/>
            <person name="Zhang Y."/>
            <person name="Shi Q."/>
            <person name="Xie Y."/>
            <person name="Shi X."/>
            <person name="Chang Y."/>
            <person name="Huang F."/>
            <person name="Chen Y."/>
            <person name="Hong S."/>
            <person name="Mi L."/>
            <person name="Sun Q."/>
            <person name="Zhang L."/>
            <person name="Zhou B."/>
            <person name="Peng R."/>
            <person name="Zhang X."/>
            <person name="Liu F."/>
        </authorList>
    </citation>
    <scope>NUCLEOTIDE SEQUENCE [LARGE SCALE GENOMIC DNA]</scope>
    <source>
        <strain evidence="2">cv. PA1801</strain>
    </source>
</reference>
<organism evidence="1 2">
    <name type="scientific">Gossypium australe</name>
    <dbReference type="NCBI Taxonomy" id="47621"/>
    <lineage>
        <taxon>Eukaryota</taxon>
        <taxon>Viridiplantae</taxon>
        <taxon>Streptophyta</taxon>
        <taxon>Embryophyta</taxon>
        <taxon>Tracheophyta</taxon>
        <taxon>Spermatophyta</taxon>
        <taxon>Magnoliopsida</taxon>
        <taxon>eudicotyledons</taxon>
        <taxon>Gunneridae</taxon>
        <taxon>Pentapetalae</taxon>
        <taxon>rosids</taxon>
        <taxon>malvids</taxon>
        <taxon>Malvales</taxon>
        <taxon>Malvaceae</taxon>
        <taxon>Malvoideae</taxon>
        <taxon>Gossypium</taxon>
    </lineage>
</organism>